<dbReference type="InterPro" id="IPR028290">
    <property type="entry name" value="WASH1"/>
</dbReference>
<dbReference type="GO" id="GO:0055037">
    <property type="term" value="C:recycling endosome"/>
    <property type="evidence" value="ECO:0007669"/>
    <property type="project" value="TreeGrafter"/>
</dbReference>
<dbReference type="GO" id="GO:0006887">
    <property type="term" value="P:exocytosis"/>
    <property type="evidence" value="ECO:0007669"/>
    <property type="project" value="TreeGrafter"/>
</dbReference>
<name>A0A7J7JZV2_BUGNE</name>
<dbReference type="Pfam" id="PF11945">
    <property type="entry name" value="WASH_WAHD"/>
    <property type="match status" value="1"/>
</dbReference>
<dbReference type="OrthoDB" id="307871at2759"/>
<dbReference type="GO" id="GO:0034314">
    <property type="term" value="P:Arp2/3 complex-mediated actin nucleation"/>
    <property type="evidence" value="ECO:0007669"/>
    <property type="project" value="InterPro"/>
</dbReference>
<dbReference type="EMBL" id="VXIV02001632">
    <property type="protein sequence ID" value="KAF6031191.1"/>
    <property type="molecule type" value="Genomic_DNA"/>
</dbReference>
<feature type="compositionally biased region" description="Pro residues" evidence="3">
    <location>
        <begin position="323"/>
        <end position="348"/>
    </location>
</feature>
<dbReference type="PANTHER" id="PTHR23331:SF1">
    <property type="entry name" value="WASH COMPLEX SUBUNIT 1"/>
    <property type="match status" value="1"/>
</dbReference>
<dbReference type="GO" id="GO:0005829">
    <property type="term" value="C:cytosol"/>
    <property type="evidence" value="ECO:0007669"/>
    <property type="project" value="GOC"/>
</dbReference>
<dbReference type="GO" id="GO:0043014">
    <property type="term" value="F:alpha-tubulin binding"/>
    <property type="evidence" value="ECO:0007669"/>
    <property type="project" value="InterPro"/>
</dbReference>
<keyword evidence="6" id="KW-1185">Reference proteome</keyword>
<keyword evidence="2" id="KW-0009">Actin-binding</keyword>
<evidence type="ECO:0000256" key="2">
    <source>
        <dbReference type="ARBA" id="ARBA00023203"/>
    </source>
</evidence>
<evidence type="ECO:0000256" key="1">
    <source>
        <dbReference type="ARBA" id="ARBA00005602"/>
    </source>
</evidence>
<accession>A0A7J7JZV2</accession>
<comment type="similarity">
    <text evidence="1">Belongs to the WASH1 family.</text>
</comment>
<dbReference type="GO" id="GO:0005769">
    <property type="term" value="C:early endosome"/>
    <property type="evidence" value="ECO:0007669"/>
    <property type="project" value="InterPro"/>
</dbReference>
<proteinExistence type="inferred from homology"/>
<dbReference type="InterPro" id="IPR021854">
    <property type="entry name" value="WASH1_WAHD"/>
</dbReference>
<evidence type="ECO:0000313" key="5">
    <source>
        <dbReference type="EMBL" id="KAF6031191.1"/>
    </source>
</evidence>
<reference evidence="5" key="1">
    <citation type="submission" date="2020-06" db="EMBL/GenBank/DDBJ databases">
        <title>Draft genome of Bugula neritina, a colonial animal packing powerful symbionts and potential medicines.</title>
        <authorList>
            <person name="Rayko M."/>
        </authorList>
    </citation>
    <scope>NUCLEOTIDE SEQUENCE [LARGE SCALE GENOMIC DNA]</scope>
    <source>
        <strain evidence="5">Kwan_BN1</strain>
    </source>
</reference>
<evidence type="ECO:0000259" key="4">
    <source>
        <dbReference type="PROSITE" id="PS51082"/>
    </source>
</evidence>
<dbReference type="PANTHER" id="PTHR23331">
    <property type="entry name" value="CXYORF1"/>
    <property type="match status" value="1"/>
</dbReference>
<gene>
    <name evidence="5" type="ORF">EB796_010427</name>
</gene>
<dbReference type="AlphaFoldDB" id="A0A7J7JZV2"/>
<organism evidence="5 6">
    <name type="scientific">Bugula neritina</name>
    <name type="common">Brown bryozoan</name>
    <name type="synonym">Sertularia neritina</name>
    <dbReference type="NCBI Taxonomy" id="10212"/>
    <lineage>
        <taxon>Eukaryota</taxon>
        <taxon>Metazoa</taxon>
        <taxon>Spiralia</taxon>
        <taxon>Lophotrochozoa</taxon>
        <taxon>Bryozoa</taxon>
        <taxon>Gymnolaemata</taxon>
        <taxon>Cheilostomatida</taxon>
        <taxon>Flustrina</taxon>
        <taxon>Buguloidea</taxon>
        <taxon>Bugulidae</taxon>
        <taxon>Bugula</taxon>
    </lineage>
</organism>
<dbReference type="GO" id="GO:0043015">
    <property type="term" value="F:gamma-tubulin binding"/>
    <property type="evidence" value="ECO:0007669"/>
    <property type="project" value="TreeGrafter"/>
</dbReference>
<dbReference type="Proteomes" id="UP000593567">
    <property type="component" value="Unassembled WGS sequence"/>
</dbReference>
<dbReference type="PROSITE" id="PS51082">
    <property type="entry name" value="WH2"/>
    <property type="match status" value="1"/>
</dbReference>
<feature type="region of interest" description="Disordered" evidence="3">
    <location>
        <begin position="321"/>
        <end position="365"/>
    </location>
</feature>
<dbReference type="GO" id="GO:0032456">
    <property type="term" value="P:endocytic recycling"/>
    <property type="evidence" value="ECO:0007669"/>
    <property type="project" value="TreeGrafter"/>
</dbReference>
<dbReference type="InterPro" id="IPR003124">
    <property type="entry name" value="WH2_dom"/>
</dbReference>
<comment type="caution">
    <text evidence="5">The sequence shown here is derived from an EMBL/GenBank/DDBJ whole genome shotgun (WGS) entry which is preliminary data.</text>
</comment>
<dbReference type="GO" id="GO:0042147">
    <property type="term" value="P:retrograde transport, endosome to Golgi"/>
    <property type="evidence" value="ECO:0007669"/>
    <property type="project" value="TreeGrafter"/>
</dbReference>
<dbReference type="GO" id="GO:0071203">
    <property type="term" value="C:WASH complex"/>
    <property type="evidence" value="ECO:0007669"/>
    <property type="project" value="InterPro"/>
</dbReference>
<dbReference type="GO" id="GO:0003779">
    <property type="term" value="F:actin binding"/>
    <property type="evidence" value="ECO:0007669"/>
    <property type="project" value="UniProtKB-KW"/>
</dbReference>
<sequence length="500" mass="53652">MHTHQYSVHTITSELEHEELIHHVAGSLEYLHTVMNSVFSSVEESIAKNKAHLERINQRTKLVHHKVSHLKGRKKATQVFSSAKYPGAGVQHDYHSVFHQHHLPKKHANFKISERQYLPPTNENISNKHKFYSVKVPAKTSNDVSEAGLGRLPNNLDSVSSLLLFNTAENPYKKYVMLDPRGVVTKTRAADSDEILGPDEAPTTIAIGEVIDPQSKETYLYRPDLGEVPTISVPDTLPDLFDVADDMTYGAETGPSIAPSVFGLDASTLPELPDVLDNAVTTEAASAPLRPHPAVPPHLLPRLHRQHLLLWLHHVSAVTTAAAPPPPPTAAPPPPPPPPAAPAPPPPSATQSAPPAAAASEDGGGRNSLLAAIRNAGGAGKAGLKKSSERKVQQKKKKKETSSGSGGGGGDLMSDLASMLTMRRRGIAGSGGAGKSAPAEESKPVEAPPVGVMNTMSSMIPYSPMDNSAIKMMMTGMSNRLLNKINYFYIIFLHCNSIPV</sequence>
<feature type="region of interest" description="Disordered" evidence="3">
    <location>
        <begin position="426"/>
        <end position="450"/>
    </location>
</feature>
<feature type="region of interest" description="Disordered" evidence="3">
    <location>
        <begin position="378"/>
        <end position="414"/>
    </location>
</feature>
<feature type="domain" description="WH2" evidence="4">
    <location>
        <begin position="365"/>
        <end position="387"/>
    </location>
</feature>
<feature type="compositionally biased region" description="Low complexity" evidence="3">
    <location>
        <begin position="349"/>
        <end position="360"/>
    </location>
</feature>
<evidence type="ECO:0000313" key="6">
    <source>
        <dbReference type="Proteomes" id="UP000593567"/>
    </source>
</evidence>
<evidence type="ECO:0000256" key="3">
    <source>
        <dbReference type="SAM" id="MobiDB-lite"/>
    </source>
</evidence>
<protein>
    <submittedName>
        <fullName evidence="5">WASHC1</fullName>
    </submittedName>
</protein>